<dbReference type="PANTHER" id="PTHR23313">
    <property type="entry name" value="TSEC1-RELATED"/>
    <property type="match status" value="1"/>
</dbReference>
<keyword evidence="4" id="KW-1185">Reference proteome</keyword>
<dbReference type="PANTHER" id="PTHR23313:SF0">
    <property type="entry name" value="TESTIS-EXPRESSED PROTEIN 9"/>
    <property type="match status" value="1"/>
</dbReference>
<evidence type="ECO:0000313" key="3">
    <source>
        <dbReference type="EMBL" id="RNA31481.1"/>
    </source>
</evidence>
<feature type="compositionally biased region" description="Polar residues" evidence="2">
    <location>
        <begin position="9"/>
        <end position="24"/>
    </location>
</feature>
<sequence>MSKRFANKPTGSSYLQRKGSSQQAEAKKDDLLSKEEEYKRLNEELEKKTAHLVYEAEQVLRENEKLLNDSDYYHKIDTEPVFEFLKAEKMGYPVEESTNYEQTASELMMPKAANEMSNEAQIRFFKAKLKVLQEEVEKYGTELAKKDEENFKLAQRCKELEEERVKQLRISNSHQTQMEKYKKSNDEAQQKIGQLETQMKLVKNENEQLKRDSKKGGQDMQHLELRLNRSLEEIEKLKLELNKQMNAKKNLNEQDKGRIESLQNENKKLNKQKLELIQAFKRQIKLIDNLKKQKMHLEASRLLQFCEQEFISALDWNPNAMESVPSTKPNSRPPSGLNRSAINKNETRKNSNKNIKNLRSSSMASLEQNDSNNNAETISNLENLDFGSESDFD</sequence>
<comment type="caution">
    <text evidence="3">The sequence shown here is derived from an EMBL/GenBank/DDBJ whole genome shotgun (WGS) entry which is preliminary data.</text>
</comment>
<dbReference type="AlphaFoldDB" id="A0A3M7S6T1"/>
<dbReference type="STRING" id="10195.A0A3M7S6T1"/>
<gene>
    <name evidence="3" type="ORF">BpHYR1_053506</name>
</gene>
<evidence type="ECO:0000256" key="2">
    <source>
        <dbReference type="SAM" id="MobiDB-lite"/>
    </source>
</evidence>
<accession>A0A3M7S6T1</accession>
<name>A0A3M7S6T1_BRAPC</name>
<organism evidence="3 4">
    <name type="scientific">Brachionus plicatilis</name>
    <name type="common">Marine rotifer</name>
    <name type="synonym">Brachionus muelleri</name>
    <dbReference type="NCBI Taxonomy" id="10195"/>
    <lineage>
        <taxon>Eukaryota</taxon>
        <taxon>Metazoa</taxon>
        <taxon>Spiralia</taxon>
        <taxon>Gnathifera</taxon>
        <taxon>Rotifera</taxon>
        <taxon>Eurotatoria</taxon>
        <taxon>Monogononta</taxon>
        <taxon>Pseudotrocha</taxon>
        <taxon>Ploima</taxon>
        <taxon>Brachionidae</taxon>
        <taxon>Brachionus</taxon>
    </lineage>
</organism>
<protein>
    <submittedName>
        <fullName evidence="3">Testis-expressed sequence 9</fullName>
    </submittedName>
</protein>
<evidence type="ECO:0000313" key="4">
    <source>
        <dbReference type="Proteomes" id="UP000276133"/>
    </source>
</evidence>
<feature type="compositionally biased region" description="Polar residues" evidence="2">
    <location>
        <begin position="352"/>
        <end position="382"/>
    </location>
</feature>
<proteinExistence type="predicted"/>
<feature type="region of interest" description="Disordered" evidence="2">
    <location>
        <begin position="322"/>
        <end position="393"/>
    </location>
</feature>
<dbReference type="OrthoDB" id="269872at2759"/>
<keyword evidence="1" id="KW-0175">Coiled coil</keyword>
<reference evidence="3 4" key="1">
    <citation type="journal article" date="2018" name="Sci. Rep.">
        <title>Genomic signatures of local adaptation to the degree of environmental predictability in rotifers.</title>
        <authorList>
            <person name="Franch-Gras L."/>
            <person name="Hahn C."/>
            <person name="Garcia-Roger E.M."/>
            <person name="Carmona M.J."/>
            <person name="Serra M."/>
            <person name="Gomez A."/>
        </authorList>
    </citation>
    <scope>NUCLEOTIDE SEQUENCE [LARGE SCALE GENOMIC DNA]</scope>
    <source>
        <strain evidence="3">HYR1</strain>
    </source>
</reference>
<feature type="coiled-coil region" evidence="1">
    <location>
        <begin position="122"/>
        <end position="282"/>
    </location>
</feature>
<evidence type="ECO:0000256" key="1">
    <source>
        <dbReference type="SAM" id="Coils"/>
    </source>
</evidence>
<dbReference type="EMBL" id="REGN01001939">
    <property type="protein sequence ID" value="RNA31481.1"/>
    <property type="molecule type" value="Genomic_DNA"/>
</dbReference>
<dbReference type="Proteomes" id="UP000276133">
    <property type="component" value="Unassembled WGS sequence"/>
</dbReference>
<feature type="region of interest" description="Disordered" evidence="2">
    <location>
        <begin position="1"/>
        <end position="33"/>
    </location>
</feature>